<keyword evidence="5" id="KW-0233">DNA recombination</keyword>
<dbReference type="PANTHER" id="PTHR30349">
    <property type="entry name" value="PHAGE INTEGRASE-RELATED"/>
    <property type="match status" value="1"/>
</dbReference>
<dbReference type="PANTHER" id="PTHR30349:SF64">
    <property type="entry name" value="PROPHAGE INTEGRASE INTD-RELATED"/>
    <property type="match status" value="1"/>
</dbReference>
<dbReference type="InterPro" id="IPR013762">
    <property type="entry name" value="Integrase-like_cat_sf"/>
</dbReference>
<comment type="caution">
    <text evidence="10">The sequence shown here is derived from an EMBL/GenBank/DDBJ whole genome shotgun (WGS) entry which is preliminary data.</text>
</comment>
<evidence type="ECO:0000259" key="8">
    <source>
        <dbReference type="PROSITE" id="PS51900"/>
    </source>
</evidence>
<dbReference type="Proteomes" id="UP000701680">
    <property type="component" value="Unassembled WGS sequence"/>
</dbReference>
<dbReference type="InterPro" id="IPR010998">
    <property type="entry name" value="Integrase_recombinase_N"/>
</dbReference>
<evidence type="ECO:0000256" key="5">
    <source>
        <dbReference type="ARBA" id="ARBA00023172"/>
    </source>
</evidence>
<evidence type="ECO:0000313" key="12">
    <source>
        <dbReference type="Proteomes" id="UP000701680"/>
    </source>
</evidence>
<dbReference type="PROSITE" id="PS51898">
    <property type="entry name" value="TYR_RECOMBINASE"/>
    <property type="match status" value="1"/>
</dbReference>
<dbReference type="GO" id="GO:0003677">
    <property type="term" value="F:DNA binding"/>
    <property type="evidence" value="ECO:0007669"/>
    <property type="project" value="UniProtKB-UniRule"/>
</dbReference>
<dbReference type="GO" id="GO:0015074">
    <property type="term" value="P:DNA integration"/>
    <property type="evidence" value="ECO:0007669"/>
    <property type="project" value="UniProtKB-KW"/>
</dbReference>
<dbReference type="EMBL" id="JAAITX010000004">
    <property type="protein sequence ID" value="NVH58508.1"/>
    <property type="molecule type" value="Genomic_DNA"/>
</dbReference>
<dbReference type="GeneID" id="90531430"/>
<dbReference type="InterPro" id="IPR011010">
    <property type="entry name" value="DNA_brk_join_enz"/>
</dbReference>
<dbReference type="Gene3D" id="1.10.443.10">
    <property type="entry name" value="Intergrase catalytic core"/>
    <property type="match status" value="1"/>
</dbReference>
<evidence type="ECO:0000259" key="7">
    <source>
        <dbReference type="PROSITE" id="PS51898"/>
    </source>
</evidence>
<organism evidence="10 11">
    <name type="scientific">Dorea phocaeensis</name>
    <dbReference type="NCBI Taxonomy" id="2040291"/>
    <lineage>
        <taxon>Bacteria</taxon>
        <taxon>Bacillati</taxon>
        <taxon>Bacillota</taxon>
        <taxon>Clostridia</taxon>
        <taxon>Lachnospirales</taxon>
        <taxon>Lachnospiraceae</taxon>
        <taxon>Dorea</taxon>
    </lineage>
</organism>
<evidence type="ECO:0000256" key="2">
    <source>
        <dbReference type="ARBA" id="ARBA00008857"/>
    </source>
</evidence>
<keyword evidence="11" id="KW-1185">Reference proteome</keyword>
<proteinExistence type="inferred from homology"/>
<dbReference type="Gene3D" id="1.10.150.130">
    <property type="match status" value="1"/>
</dbReference>
<dbReference type="InterPro" id="IPR050090">
    <property type="entry name" value="Tyrosine_recombinase_XerCD"/>
</dbReference>
<comment type="similarity">
    <text evidence="2">Belongs to the 'phage' integrase family.</text>
</comment>
<evidence type="ECO:0000256" key="4">
    <source>
        <dbReference type="ARBA" id="ARBA00023125"/>
    </source>
</evidence>
<protein>
    <submittedName>
        <fullName evidence="10">Tyrosine-type recombinase/integrase</fullName>
    </submittedName>
</protein>
<accession>A0A850HH74</accession>
<gene>
    <name evidence="10" type="ORF">G5A66_07575</name>
    <name evidence="9" type="ORF">G5A75_07595</name>
</gene>
<dbReference type="RefSeq" id="WP_022298832.1">
    <property type="nucleotide sequence ID" value="NZ_JAAITX010000004.1"/>
</dbReference>
<feature type="domain" description="Core-binding (CB)" evidence="8">
    <location>
        <begin position="65"/>
        <end position="141"/>
    </location>
</feature>
<evidence type="ECO:0000313" key="10">
    <source>
        <dbReference type="EMBL" id="NVH58508.1"/>
    </source>
</evidence>
<evidence type="ECO:0000256" key="6">
    <source>
        <dbReference type="PROSITE-ProRule" id="PRU01248"/>
    </source>
</evidence>
<comment type="function">
    <text evidence="1">Site-specific tyrosine recombinase, which acts by catalyzing the cutting and rejoining of the recombining DNA molecules.</text>
</comment>
<dbReference type="PROSITE" id="PS51900">
    <property type="entry name" value="CB"/>
    <property type="match status" value="1"/>
</dbReference>
<dbReference type="Pfam" id="PF00589">
    <property type="entry name" value="Phage_integrase"/>
    <property type="match status" value="2"/>
</dbReference>
<evidence type="ECO:0000313" key="9">
    <source>
        <dbReference type="EMBL" id="NSK14734.1"/>
    </source>
</evidence>
<keyword evidence="4 6" id="KW-0238">DNA-binding</keyword>
<dbReference type="GO" id="GO:0006310">
    <property type="term" value="P:DNA recombination"/>
    <property type="evidence" value="ECO:0007669"/>
    <property type="project" value="UniProtKB-KW"/>
</dbReference>
<dbReference type="InterPro" id="IPR002104">
    <property type="entry name" value="Integrase_catalytic"/>
</dbReference>
<dbReference type="CDD" id="cd01189">
    <property type="entry name" value="INT_ICEBs1_C_like"/>
    <property type="match status" value="1"/>
</dbReference>
<name>A0A850HH74_9FIRM</name>
<sequence>MAKKKVSIPQYGTVMRRGIQYYRTRITDADGKRVDLYAETSEELYEKELEARRQVEEAVFRRKHPTVAEYCEKWLLMQSAKVSSSTLKGYTQNMNNYIVKPLGDMYLSEVTADDIRLALIPLSQKSAGLYSTVNMLLKCVFYSAERNQLLDYNPCVGISAKGGKPGKKKNALTDEQVKLLLETVRELPPYVFIMIGLYSGLRREEILALQWDCVFLDVPTPYISVRRAWRTEHNRPVISTTLKTKAAQRDIPIPKCLADCLRQVKATSISEYVIADSKGQPLADSQFKRLWQYVVVRSTKERTYYKYVNGQSIKCKVTPIPGGHQKNNPKLVYSLDFDVTPHQLRHTYITNLLYAGVDPKTVQYLAGHENSKTTMDIYAQVKYNKPEHLLSVVNAAFSAPVGA</sequence>
<dbReference type="InterPro" id="IPR004107">
    <property type="entry name" value="Integrase_SAM-like_N"/>
</dbReference>
<reference evidence="11 12" key="1">
    <citation type="journal article" date="2020" name="Cell Host Microbe">
        <title>Functional and Genomic Variation between Human-Derived Isolates of Lachnospiraceae Reveals Inter- and Intra-Species Diversity.</title>
        <authorList>
            <person name="Sorbara M.T."/>
            <person name="Littmann E.R."/>
            <person name="Fontana E."/>
            <person name="Moody T.U."/>
            <person name="Kohout C.E."/>
            <person name="Gjonbalaj M."/>
            <person name="Eaton V."/>
            <person name="Seok R."/>
            <person name="Leiner I.M."/>
            <person name="Pamer E.G."/>
        </authorList>
    </citation>
    <scope>NUCLEOTIDE SEQUENCE [LARGE SCALE GENOMIC DNA]</scope>
    <source>
        <strain evidence="10 11">MSK.17.11</strain>
        <strain evidence="9 12">MSK.17.38</strain>
    </source>
</reference>
<dbReference type="EMBL" id="JAAIUO010000004">
    <property type="protein sequence ID" value="NSK14734.1"/>
    <property type="molecule type" value="Genomic_DNA"/>
</dbReference>
<dbReference type="AlphaFoldDB" id="A0A850HH74"/>
<dbReference type="InterPro" id="IPR044068">
    <property type="entry name" value="CB"/>
</dbReference>
<evidence type="ECO:0000256" key="1">
    <source>
        <dbReference type="ARBA" id="ARBA00003283"/>
    </source>
</evidence>
<keyword evidence="3" id="KW-0229">DNA integration</keyword>
<dbReference type="SUPFAM" id="SSF56349">
    <property type="entry name" value="DNA breaking-rejoining enzymes"/>
    <property type="match status" value="1"/>
</dbReference>
<dbReference type="Proteomes" id="UP000528555">
    <property type="component" value="Unassembled WGS sequence"/>
</dbReference>
<evidence type="ECO:0000256" key="3">
    <source>
        <dbReference type="ARBA" id="ARBA00022908"/>
    </source>
</evidence>
<feature type="domain" description="Tyr recombinase" evidence="7">
    <location>
        <begin position="167"/>
        <end position="394"/>
    </location>
</feature>
<evidence type="ECO:0000313" key="11">
    <source>
        <dbReference type="Proteomes" id="UP000528555"/>
    </source>
</evidence>
<dbReference type="Pfam" id="PF14659">
    <property type="entry name" value="Phage_int_SAM_3"/>
    <property type="match status" value="1"/>
</dbReference>
<reference evidence="10" key="2">
    <citation type="submission" date="2020-02" db="EMBL/GenBank/DDBJ databases">
        <authorList>
            <person name="Littmann E."/>
            <person name="Sorbara M."/>
        </authorList>
    </citation>
    <scope>NUCLEOTIDE SEQUENCE</scope>
    <source>
        <strain evidence="10">MSK.17.11</strain>
        <strain evidence="9">MSK.17.38</strain>
    </source>
</reference>